<evidence type="ECO:0000313" key="1">
    <source>
        <dbReference type="EMBL" id="MBG9977257.1"/>
    </source>
</evidence>
<protein>
    <submittedName>
        <fullName evidence="1">Uncharacterized protein</fullName>
    </submittedName>
</protein>
<evidence type="ECO:0000313" key="2">
    <source>
        <dbReference type="Proteomes" id="UP000823401"/>
    </source>
</evidence>
<accession>A0ABS0LGW6</accession>
<organism evidence="1 2">
    <name type="scientific">Ruoffia tabacinasalis</name>
    <dbReference type="NCBI Taxonomy" id="87458"/>
    <lineage>
        <taxon>Bacteria</taxon>
        <taxon>Bacillati</taxon>
        <taxon>Bacillota</taxon>
        <taxon>Bacilli</taxon>
        <taxon>Lactobacillales</taxon>
        <taxon>Aerococcaceae</taxon>
        <taxon>Ruoffia</taxon>
    </lineage>
</organism>
<sequence length="99" mass="11642">MNIILETIVKKEEGWEVNESYACKYGETYTACIQMMMGYFRTGIYHRGYAIWEQDHMGKDILELREVVKELNIEVVMANDDPRRYINGVIDDVEESRAL</sequence>
<keyword evidence="2" id="KW-1185">Reference proteome</keyword>
<dbReference type="Proteomes" id="UP000823401">
    <property type="component" value="Unassembled WGS sequence"/>
</dbReference>
<dbReference type="EMBL" id="JACCEL010000001">
    <property type="protein sequence ID" value="MBG9977257.1"/>
    <property type="molecule type" value="Genomic_DNA"/>
</dbReference>
<name>A0ABS0LGW6_9LACT</name>
<comment type="caution">
    <text evidence="1">The sequence shown here is derived from an EMBL/GenBank/DDBJ whole genome shotgun (WGS) entry which is preliminary data.</text>
</comment>
<proteinExistence type="predicted"/>
<dbReference type="RefSeq" id="WP_197103139.1">
    <property type="nucleotide sequence ID" value="NZ_JACCEL010000001.1"/>
</dbReference>
<reference evidence="1 2" key="1">
    <citation type="submission" date="2020-07" db="EMBL/GenBank/DDBJ databases">
        <title>Facklamia lactis sp. nov., isolated from raw milk.</title>
        <authorList>
            <person name="Doll E.V."/>
            <person name="Huptas C."/>
            <person name="Staib L."/>
            <person name="Wenning M."/>
            <person name="Scherer S."/>
        </authorList>
    </citation>
    <scope>NUCLEOTIDE SEQUENCE [LARGE SCALE GENOMIC DNA]</scope>
    <source>
        <strain evidence="1 2">DSM 104272</strain>
    </source>
</reference>
<gene>
    <name evidence="1" type="ORF">HYQ42_00535</name>
</gene>